<protein>
    <submittedName>
        <fullName evidence="7">Organic hydroperoxide resistance transcriptional regulator</fullName>
    </submittedName>
    <submittedName>
        <fullName evidence="8">Transcription regulator</fullName>
    </submittedName>
</protein>
<keyword evidence="4" id="KW-0238">DNA-binding</keyword>
<dbReference type="GO" id="GO:0006950">
    <property type="term" value="P:response to stress"/>
    <property type="evidence" value="ECO:0007669"/>
    <property type="project" value="TreeGrafter"/>
</dbReference>
<keyword evidence="10" id="KW-1185">Reference proteome</keyword>
<reference evidence="8 10" key="2">
    <citation type="journal article" date="2015" name="Genome Announc.">
        <title>Expanding the biotechnology potential of lactobacilli through comparative genomics of 213 strains and associated genera.</title>
        <authorList>
            <person name="Sun Z."/>
            <person name="Harris H.M."/>
            <person name="McCann A."/>
            <person name="Guo C."/>
            <person name="Argimon S."/>
            <person name="Zhang W."/>
            <person name="Yang X."/>
            <person name="Jeffery I.B."/>
            <person name="Cooney J.C."/>
            <person name="Kagawa T.F."/>
            <person name="Liu W."/>
            <person name="Song Y."/>
            <person name="Salvetti E."/>
            <person name="Wrobel A."/>
            <person name="Rasinkangas P."/>
            <person name="Parkhill J."/>
            <person name="Rea M.C."/>
            <person name="O'Sullivan O."/>
            <person name="Ritari J."/>
            <person name="Douillard F.P."/>
            <person name="Paul Ross R."/>
            <person name="Yang R."/>
            <person name="Briner A.E."/>
            <person name="Felis G.E."/>
            <person name="de Vos W.M."/>
            <person name="Barrangou R."/>
            <person name="Klaenhammer T.R."/>
            <person name="Caufield P.W."/>
            <person name="Cui Y."/>
            <person name="Zhang H."/>
            <person name="O'Toole P.W."/>
        </authorList>
    </citation>
    <scope>NUCLEOTIDE SEQUENCE [LARGE SCALE GENOMIC DNA]</scope>
    <source>
        <strain evidence="8 10">DSM 18382</strain>
    </source>
</reference>
<evidence type="ECO:0000313" key="8">
    <source>
        <dbReference type="EMBL" id="KRM01811.1"/>
    </source>
</evidence>
<feature type="domain" description="HTH marR-type" evidence="6">
    <location>
        <begin position="8"/>
        <end position="147"/>
    </location>
</feature>
<gene>
    <name evidence="8" type="ORF">FD41_GL001522</name>
    <name evidence="7" type="ORF">JCM14108_1102</name>
</gene>
<dbReference type="InterPro" id="IPR000835">
    <property type="entry name" value="HTH_MarR-typ"/>
</dbReference>
<dbReference type="Proteomes" id="UP000051966">
    <property type="component" value="Unassembled WGS sequence"/>
</dbReference>
<comment type="subcellular location">
    <subcellularLocation>
        <location evidence="1">Cytoplasm</location>
    </subcellularLocation>
</comment>
<dbReference type="InterPro" id="IPR036388">
    <property type="entry name" value="WH-like_DNA-bd_sf"/>
</dbReference>
<dbReference type="PATRIC" id="fig|1423743.5.peg.1579"/>
<dbReference type="SUPFAM" id="SSF46785">
    <property type="entry name" value="Winged helix' DNA-binding domain"/>
    <property type="match status" value="1"/>
</dbReference>
<dbReference type="InterPro" id="IPR039422">
    <property type="entry name" value="MarR/SlyA-like"/>
</dbReference>
<evidence type="ECO:0000313" key="10">
    <source>
        <dbReference type="Proteomes" id="UP000051966"/>
    </source>
</evidence>
<accession>X0QC13</accession>
<keyword evidence="5" id="KW-0804">Transcription</keyword>
<dbReference type="EMBL" id="BAKI01000008">
    <property type="protein sequence ID" value="GAF36150.1"/>
    <property type="molecule type" value="Genomic_DNA"/>
</dbReference>
<evidence type="ECO:0000313" key="7">
    <source>
        <dbReference type="EMBL" id="GAF36150.1"/>
    </source>
</evidence>
<evidence type="ECO:0000256" key="3">
    <source>
        <dbReference type="ARBA" id="ARBA00023015"/>
    </source>
</evidence>
<organism evidence="7 9">
    <name type="scientific">Lentilactobacillus farraginis DSM 18382 = JCM 14108</name>
    <dbReference type="NCBI Taxonomy" id="1423743"/>
    <lineage>
        <taxon>Bacteria</taxon>
        <taxon>Bacillati</taxon>
        <taxon>Bacillota</taxon>
        <taxon>Bacilli</taxon>
        <taxon>Lactobacillales</taxon>
        <taxon>Lactobacillaceae</taxon>
        <taxon>Lentilactobacillus</taxon>
    </lineage>
</organism>
<evidence type="ECO:0000256" key="1">
    <source>
        <dbReference type="ARBA" id="ARBA00004496"/>
    </source>
</evidence>
<comment type="caution">
    <text evidence="7">The sequence shown here is derived from an EMBL/GenBank/DDBJ whole genome shotgun (WGS) entry which is preliminary data.</text>
</comment>
<dbReference type="EMBL" id="AZFY01000148">
    <property type="protein sequence ID" value="KRM01811.1"/>
    <property type="molecule type" value="Genomic_DNA"/>
</dbReference>
<dbReference type="GO" id="GO:0003677">
    <property type="term" value="F:DNA binding"/>
    <property type="evidence" value="ECO:0007669"/>
    <property type="project" value="UniProtKB-KW"/>
</dbReference>
<evidence type="ECO:0000256" key="5">
    <source>
        <dbReference type="ARBA" id="ARBA00023163"/>
    </source>
</evidence>
<dbReference type="Proteomes" id="UP000019488">
    <property type="component" value="Unassembled WGS sequence"/>
</dbReference>
<dbReference type="InterPro" id="IPR055166">
    <property type="entry name" value="Transc_reg_Sar_Rot_HTH"/>
</dbReference>
<dbReference type="eggNOG" id="COG1846">
    <property type="taxonomic scope" value="Bacteria"/>
</dbReference>
<evidence type="ECO:0000313" key="9">
    <source>
        <dbReference type="Proteomes" id="UP000019488"/>
    </source>
</evidence>
<sequence>MNDEIKLANQLGFTFFSANRLFNKFYQQALEPFALTYPQYLILLHLWERDNQTLRELGLELGLANNKLRPLLGRLKKDGWIARSSVPYDKRQFAVKLTEKGKDSQAVILKAVSELVGRDHLNIERYRQALKVNEELLTALESAVKNE</sequence>
<dbReference type="AlphaFoldDB" id="X0QC13"/>
<dbReference type="SMART" id="SM00347">
    <property type="entry name" value="HTH_MARR"/>
    <property type="match status" value="1"/>
</dbReference>
<evidence type="ECO:0000256" key="2">
    <source>
        <dbReference type="ARBA" id="ARBA00022490"/>
    </source>
</evidence>
<evidence type="ECO:0000256" key="4">
    <source>
        <dbReference type="ARBA" id="ARBA00023125"/>
    </source>
</evidence>
<evidence type="ECO:0000259" key="6">
    <source>
        <dbReference type="PROSITE" id="PS50995"/>
    </source>
</evidence>
<dbReference type="PROSITE" id="PS50995">
    <property type="entry name" value="HTH_MARR_2"/>
    <property type="match status" value="1"/>
</dbReference>
<keyword evidence="3" id="KW-0805">Transcription regulation</keyword>
<dbReference type="GO" id="GO:0003700">
    <property type="term" value="F:DNA-binding transcription factor activity"/>
    <property type="evidence" value="ECO:0007669"/>
    <property type="project" value="InterPro"/>
</dbReference>
<keyword evidence="2" id="KW-0963">Cytoplasm</keyword>
<dbReference type="STRING" id="1423743.FD41_GL001522"/>
<dbReference type="OrthoDB" id="9806864at2"/>
<dbReference type="PANTHER" id="PTHR33164">
    <property type="entry name" value="TRANSCRIPTIONAL REGULATOR, MARR FAMILY"/>
    <property type="match status" value="1"/>
</dbReference>
<dbReference type="InterPro" id="IPR036390">
    <property type="entry name" value="WH_DNA-bd_sf"/>
</dbReference>
<name>X0QC13_9LACO</name>
<dbReference type="Pfam" id="PF22381">
    <property type="entry name" value="Staph_reg_Sar_Rot"/>
    <property type="match status" value="1"/>
</dbReference>
<proteinExistence type="predicted"/>
<dbReference type="PANTHER" id="PTHR33164:SF5">
    <property type="entry name" value="ORGANIC HYDROPEROXIDE RESISTANCE TRANSCRIPTIONAL REGULATOR"/>
    <property type="match status" value="1"/>
</dbReference>
<reference evidence="7" key="1">
    <citation type="journal article" date="2014" name="Genome Announc.">
        <title>Draft Genome Sequences of Two Lactobacillus Strains, L. farraginis JCM 14108T and L. composti JCM 14202T, Isolated from Compost of Distilled Shochu Residue.</title>
        <authorList>
            <person name="Yuki M."/>
            <person name="Oshima K."/>
            <person name="Suda W."/>
            <person name="Kitahara M."/>
            <person name="Kitamura K."/>
            <person name="Iida T."/>
            <person name="Hattori M."/>
            <person name="Ohkuma M."/>
        </authorList>
    </citation>
    <scope>NUCLEOTIDE SEQUENCE [LARGE SCALE GENOMIC DNA]</scope>
    <source>
        <strain evidence="7">JCM 14108</strain>
    </source>
</reference>
<dbReference type="Gene3D" id="1.10.10.10">
    <property type="entry name" value="Winged helix-like DNA-binding domain superfamily/Winged helix DNA-binding domain"/>
    <property type="match status" value="1"/>
</dbReference>
<dbReference type="RefSeq" id="WP_035178732.1">
    <property type="nucleotide sequence ID" value="NZ_AZFY01000148.1"/>
</dbReference>
<dbReference type="GO" id="GO:0005737">
    <property type="term" value="C:cytoplasm"/>
    <property type="evidence" value="ECO:0007669"/>
    <property type="project" value="UniProtKB-SubCell"/>
</dbReference>